<dbReference type="InterPro" id="IPR005183">
    <property type="entry name" value="DUF305_CopM-like"/>
</dbReference>
<protein>
    <submittedName>
        <fullName evidence="4">DUF305 domain-containing protein</fullName>
    </submittedName>
</protein>
<feature type="compositionally biased region" description="Polar residues" evidence="1">
    <location>
        <begin position="16"/>
        <end position="25"/>
    </location>
</feature>
<dbReference type="EMBL" id="QGUI02000277">
    <property type="protein sequence ID" value="MFO7193795.1"/>
    <property type="molecule type" value="Genomic_DNA"/>
</dbReference>
<evidence type="ECO:0000313" key="5">
    <source>
        <dbReference type="Proteomes" id="UP000249324"/>
    </source>
</evidence>
<evidence type="ECO:0000313" key="4">
    <source>
        <dbReference type="EMBL" id="MFO7193795.1"/>
    </source>
</evidence>
<name>A0ABD6FIE3_9PSEU</name>
<accession>A0ABD6FIE3</accession>
<feature type="transmembrane region" description="Helical" evidence="2">
    <location>
        <begin position="100"/>
        <end position="124"/>
    </location>
</feature>
<sequence length="311" mass="33494">MTVEVRDTGDERDEQQTGQGTSETGDTGRHADEQAAAERRDAGKDAAPDTGDGKQSDLAAADAAEDADGGGDAAGEHDELDAVEDDEPEFGRRTPAWARALVYGAAALALLLVGATVGLVIGRWQSTPVAEEDKPNAVDIGFCQDMSVHHRQAVEMGDIARLRGHSREVRVLGYDISSTQNGQIGRMQGWLTLWDAPAQAPGELMTWMKGGHGGHGTGQHAQSDDVPMPGMATEQEMRKLRRLSGREFDVFFLQLMLRHHQGGTAMAEYAVEHARIPAVRALAQSMLDSQGSEMKVMRAMLEQLGAEPLPF</sequence>
<evidence type="ECO:0000256" key="2">
    <source>
        <dbReference type="SAM" id="Phobius"/>
    </source>
</evidence>
<feature type="region of interest" description="Disordered" evidence="1">
    <location>
        <begin position="1"/>
        <end position="89"/>
    </location>
</feature>
<feature type="compositionally biased region" description="Basic and acidic residues" evidence="1">
    <location>
        <begin position="26"/>
        <end position="55"/>
    </location>
</feature>
<keyword evidence="2" id="KW-1133">Transmembrane helix</keyword>
<dbReference type="PANTHER" id="PTHR36933:SF1">
    <property type="entry name" value="SLL0788 PROTEIN"/>
    <property type="match status" value="1"/>
</dbReference>
<dbReference type="Gene3D" id="1.20.1260.10">
    <property type="match status" value="1"/>
</dbReference>
<feature type="compositionally biased region" description="Acidic residues" evidence="1">
    <location>
        <begin position="78"/>
        <end position="88"/>
    </location>
</feature>
<dbReference type="InterPro" id="IPR012347">
    <property type="entry name" value="Ferritin-like"/>
</dbReference>
<organism evidence="4 5">
    <name type="scientific">Thermocrispum agreste</name>
    <dbReference type="NCBI Taxonomy" id="37925"/>
    <lineage>
        <taxon>Bacteria</taxon>
        <taxon>Bacillati</taxon>
        <taxon>Actinomycetota</taxon>
        <taxon>Actinomycetes</taxon>
        <taxon>Pseudonocardiales</taxon>
        <taxon>Pseudonocardiaceae</taxon>
        <taxon>Thermocrispum</taxon>
    </lineage>
</organism>
<comment type="caution">
    <text evidence="4">The sequence shown here is derived from an EMBL/GenBank/DDBJ whole genome shotgun (WGS) entry which is preliminary data.</text>
</comment>
<reference evidence="4 5" key="1">
    <citation type="journal article" date="2021" name="BMC Genomics">
        <title>Genome-resolved metagenome and metatranscriptome analyses of thermophilic composting reveal key bacterial players and their metabolic interactions.</title>
        <authorList>
            <person name="Braga L.P.P."/>
            <person name="Pereira R.V."/>
            <person name="Martins L.F."/>
            <person name="Moura L.M.S."/>
            <person name="Sanchez F.B."/>
            <person name="Patane J.S.L."/>
            <person name="da Silva A.M."/>
            <person name="Setubal J.C."/>
        </authorList>
    </citation>
    <scope>NUCLEOTIDE SEQUENCE [LARGE SCALE GENOMIC DNA]</scope>
    <source>
        <strain evidence="4">ZC4RG45</strain>
    </source>
</reference>
<proteinExistence type="predicted"/>
<keyword evidence="2" id="KW-0812">Transmembrane</keyword>
<dbReference type="AlphaFoldDB" id="A0ABD6FIE3"/>
<feature type="domain" description="DUF305" evidence="3">
    <location>
        <begin position="139"/>
        <end position="301"/>
    </location>
</feature>
<dbReference type="PANTHER" id="PTHR36933">
    <property type="entry name" value="SLL0788 PROTEIN"/>
    <property type="match status" value="1"/>
</dbReference>
<evidence type="ECO:0000256" key="1">
    <source>
        <dbReference type="SAM" id="MobiDB-lite"/>
    </source>
</evidence>
<dbReference type="Pfam" id="PF03713">
    <property type="entry name" value="DUF305"/>
    <property type="match status" value="1"/>
</dbReference>
<dbReference type="Proteomes" id="UP000249324">
    <property type="component" value="Unassembled WGS sequence"/>
</dbReference>
<keyword evidence="2" id="KW-0472">Membrane</keyword>
<gene>
    <name evidence="4" type="ORF">DIU77_016245</name>
</gene>
<evidence type="ECO:0000259" key="3">
    <source>
        <dbReference type="Pfam" id="PF03713"/>
    </source>
</evidence>